<evidence type="ECO:0000313" key="2">
    <source>
        <dbReference type="Proteomes" id="UP000051643"/>
    </source>
</evidence>
<organism evidence="1 2">
    <name type="scientific">Salegentibacter mishustinae</name>
    <dbReference type="NCBI Taxonomy" id="270918"/>
    <lineage>
        <taxon>Bacteria</taxon>
        <taxon>Pseudomonadati</taxon>
        <taxon>Bacteroidota</taxon>
        <taxon>Flavobacteriia</taxon>
        <taxon>Flavobacteriales</taxon>
        <taxon>Flavobacteriaceae</taxon>
        <taxon>Salegentibacter</taxon>
    </lineage>
</organism>
<dbReference type="STRING" id="270918.APR42_16765"/>
<name>A0A0Q9ZK04_9FLAO</name>
<comment type="caution">
    <text evidence="1">The sequence shown here is derived from an EMBL/GenBank/DDBJ whole genome shotgun (WGS) entry which is preliminary data.</text>
</comment>
<dbReference type="EMBL" id="LKTP01000020">
    <property type="protein sequence ID" value="KRG28723.1"/>
    <property type="molecule type" value="Genomic_DNA"/>
</dbReference>
<dbReference type="AlphaFoldDB" id="A0A0Q9ZK04"/>
<keyword evidence="2" id="KW-1185">Reference proteome</keyword>
<reference evidence="1" key="1">
    <citation type="submission" date="2015-10" db="EMBL/GenBank/DDBJ databases">
        <title>Draft genome sequence of Salegentibacter mishustinae KCTC 12263.</title>
        <authorList>
            <person name="Lin W."/>
            <person name="Zheng Q."/>
        </authorList>
    </citation>
    <scope>NUCLEOTIDE SEQUENCE [LARGE SCALE GENOMIC DNA]</scope>
    <source>
        <strain evidence="1">KCTC 12263</strain>
    </source>
</reference>
<proteinExistence type="predicted"/>
<gene>
    <name evidence="1" type="ORF">APR42_16765</name>
</gene>
<accession>A0A0Q9ZK04</accession>
<evidence type="ECO:0000313" key="1">
    <source>
        <dbReference type="EMBL" id="KRG28723.1"/>
    </source>
</evidence>
<evidence type="ECO:0008006" key="3">
    <source>
        <dbReference type="Google" id="ProtNLM"/>
    </source>
</evidence>
<dbReference type="RefSeq" id="WP_057481886.1">
    <property type="nucleotide sequence ID" value="NZ_BMWR01000018.1"/>
</dbReference>
<sequence>MSKEQEMFALIEEYESSSLSGKKFCKIKGLVPSTFYYWKKKKYGQNSSTGFVTITPTRSSVPMEVELIFPNGVHLRMNGSDPELIAKLVQLRHV</sequence>
<dbReference type="NCBIfam" id="NF047593">
    <property type="entry name" value="IS66_ISAeme5_TnpA"/>
    <property type="match status" value="1"/>
</dbReference>
<protein>
    <recommendedName>
        <fullName evidence="3">Transposase</fullName>
    </recommendedName>
</protein>
<dbReference type="Proteomes" id="UP000051643">
    <property type="component" value="Unassembled WGS sequence"/>
</dbReference>
<dbReference type="OrthoDB" id="671208at2"/>